<organism evidence="4 5">
    <name type="scientific">Antribacter soli</name>
    <dbReference type="NCBI Taxonomy" id="2910976"/>
    <lineage>
        <taxon>Bacteria</taxon>
        <taxon>Bacillati</taxon>
        <taxon>Actinomycetota</taxon>
        <taxon>Actinomycetes</taxon>
        <taxon>Micrococcales</taxon>
        <taxon>Promicromonosporaceae</taxon>
        <taxon>Antribacter</taxon>
    </lineage>
</organism>
<evidence type="ECO:0000313" key="4">
    <source>
        <dbReference type="EMBL" id="MCF4122280.1"/>
    </source>
</evidence>
<keyword evidence="3" id="KW-0732">Signal</keyword>
<keyword evidence="2" id="KW-1133">Transmembrane helix</keyword>
<proteinExistence type="predicted"/>
<name>A0AA41U8D1_9MICO</name>
<keyword evidence="2" id="KW-0812">Transmembrane</keyword>
<evidence type="ECO:0000256" key="1">
    <source>
        <dbReference type="SAM" id="MobiDB-lite"/>
    </source>
</evidence>
<feature type="transmembrane region" description="Helical" evidence="2">
    <location>
        <begin position="175"/>
        <end position="195"/>
    </location>
</feature>
<comment type="caution">
    <text evidence="4">The sequence shown here is derived from an EMBL/GenBank/DDBJ whole genome shotgun (WGS) entry which is preliminary data.</text>
</comment>
<dbReference type="Proteomes" id="UP001165405">
    <property type="component" value="Unassembled WGS sequence"/>
</dbReference>
<feature type="region of interest" description="Disordered" evidence="1">
    <location>
        <begin position="116"/>
        <end position="170"/>
    </location>
</feature>
<gene>
    <name evidence="4" type="ORF">L1785_14975</name>
</gene>
<evidence type="ECO:0000313" key="5">
    <source>
        <dbReference type="Proteomes" id="UP001165405"/>
    </source>
</evidence>
<dbReference type="RefSeq" id="WP_236090080.1">
    <property type="nucleotide sequence ID" value="NZ_JAKGSG010000041.1"/>
</dbReference>
<evidence type="ECO:0000256" key="2">
    <source>
        <dbReference type="SAM" id="Phobius"/>
    </source>
</evidence>
<sequence>MWRAVIRGAVLAAAAFTLTVALAAAASGPAAAHGGDVEVSLGTDGAGGVSASLTWAADRHPVEESAQVTVTAVADDGSTVGPVVLSSAAEGVGWYRSAEGILGAGHWTLRATVTGPAEAEASTQADVVPPLPAPDPATTDLAPGSATAAGTDPAGVGRAAQDDPAAAGSGGPLPAVPALVAGAVLLTALAAAVLLRTRRVREDHER</sequence>
<keyword evidence="2" id="KW-0472">Membrane</keyword>
<feature type="signal peptide" evidence="3">
    <location>
        <begin position="1"/>
        <end position="23"/>
    </location>
</feature>
<evidence type="ECO:0008006" key="6">
    <source>
        <dbReference type="Google" id="ProtNLM"/>
    </source>
</evidence>
<feature type="compositionally biased region" description="Low complexity" evidence="1">
    <location>
        <begin position="157"/>
        <end position="170"/>
    </location>
</feature>
<reference evidence="4" key="1">
    <citation type="submission" date="2022-01" db="EMBL/GenBank/DDBJ databases">
        <title>Antribacter sp. nov., isolated from Guizhou of China.</title>
        <authorList>
            <person name="Chengliang C."/>
            <person name="Ya Z."/>
        </authorList>
    </citation>
    <scope>NUCLEOTIDE SEQUENCE</scope>
    <source>
        <strain evidence="4">KLBMP 9083</strain>
    </source>
</reference>
<protein>
    <recommendedName>
        <fullName evidence="6">CopC domain-containing protein</fullName>
    </recommendedName>
</protein>
<dbReference type="EMBL" id="JAKGSG010000041">
    <property type="protein sequence ID" value="MCF4122280.1"/>
    <property type="molecule type" value="Genomic_DNA"/>
</dbReference>
<feature type="chain" id="PRO_5041465483" description="CopC domain-containing protein" evidence="3">
    <location>
        <begin position="24"/>
        <end position="206"/>
    </location>
</feature>
<dbReference type="AlphaFoldDB" id="A0AA41U8D1"/>
<keyword evidence="5" id="KW-1185">Reference proteome</keyword>
<accession>A0AA41U8D1</accession>
<evidence type="ECO:0000256" key="3">
    <source>
        <dbReference type="SAM" id="SignalP"/>
    </source>
</evidence>